<dbReference type="GO" id="GO:0016887">
    <property type="term" value="F:ATP hydrolysis activity"/>
    <property type="evidence" value="ECO:0007669"/>
    <property type="project" value="InterPro"/>
</dbReference>
<evidence type="ECO:0000256" key="2">
    <source>
        <dbReference type="ARBA" id="ARBA00022448"/>
    </source>
</evidence>
<dbReference type="SMART" id="SM00382">
    <property type="entry name" value="AAA"/>
    <property type="match status" value="1"/>
</dbReference>
<dbReference type="Gene3D" id="3.40.50.300">
    <property type="entry name" value="P-loop containing nucleotide triphosphate hydrolases"/>
    <property type="match status" value="1"/>
</dbReference>
<gene>
    <name evidence="6" type="ORF">HMPREF1630_05460</name>
</gene>
<dbReference type="PANTHER" id="PTHR42734">
    <property type="entry name" value="METAL TRANSPORT SYSTEM ATP-BINDING PROTEIN TM_0124-RELATED"/>
    <property type="match status" value="1"/>
</dbReference>
<dbReference type="eggNOG" id="COG1121">
    <property type="taxonomic scope" value="Bacteria"/>
</dbReference>
<dbReference type="EMBL" id="JRMW01000034">
    <property type="protein sequence ID" value="KGF04075.1"/>
    <property type="molecule type" value="Genomic_DNA"/>
</dbReference>
<evidence type="ECO:0000259" key="5">
    <source>
        <dbReference type="PROSITE" id="PS50893"/>
    </source>
</evidence>
<evidence type="ECO:0000256" key="1">
    <source>
        <dbReference type="ARBA" id="ARBA00005417"/>
    </source>
</evidence>
<dbReference type="Pfam" id="PF00005">
    <property type="entry name" value="ABC_tran"/>
    <property type="match status" value="1"/>
</dbReference>
<dbReference type="PROSITE" id="PS00211">
    <property type="entry name" value="ABC_TRANSPORTER_1"/>
    <property type="match status" value="1"/>
</dbReference>
<reference evidence="6 7" key="1">
    <citation type="submission" date="2014-07" db="EMBL/GenBank/DDBJ databases">
        <authorList>
            <person name="McCorrison J."/>
            <person name="Sanka R."/>
            <person name="Torralba M."/>
            <person name="Gillis M."/>
            <person name="Haft D.H."/>
            <person name="Methe B."/>
            <person name="Sutton G."/>
            <person name="Nelson K.E."/>
        </authorList>
    </citation>
    <scope>NUCLEOTIDE SEQUENCE [LARGE SCALE GENOMIC DNA]</scope>
    <source>
        <strain evidence="6 7">S7-1-13</strain>
    </source>
</reference>
<dbReference type="RefSeq" id="WP_037327747.1">
    <property type="nucleotide sequence ID" value="NZ_JRMW01000034.1"/>
</dbReference>
<evidence type="ECO:0000313" key="7">
    <source>
        <dbReference type="Proteomes" id="UP000029579"/>
    </source>
</evidence>
<dbReference type="AlphaFoldDB" id="A0A095X1X2"/>
<dbReference type="InterPro" id="IPR017871">
    <property type="entry name" value="ABC_transporter-like_CS"/>
</dbReference>
<sequence>MKDVIIKVEDMTIAYADKPVLWDNDIDIINNSITAIIGPNGAGKSTLIKGILNLQKKLSGSVLIMGKPFDEVKKKIAYIPQTASVNWDFPTTVLDVVLMGRYVHLGWLKRPTKDDYVLARKALKKIGMEDFEDRQISELSGGQRQRVFIARAIAQDADIYFMDEPLAGVDKVTEKVIFDFMKDSQMKGKTSIVVHHDLNTIEKYFDHIIILNKKVIAQGPVSEAFTKENVDKAFVR</sequence>
<comment type="similarity">
    <text evidence="1">Belongs to the ABC transporter superfamily.</text>
</comment>
<accession>A0A095X1X2</accession>
<evidence type="ECO:0000256" key="3">
    <source>
        <dbReference type="ARBA" id="ARBA00022741"/>
    </source>
</evidence>
<dbReference type="GO" id="GO:0005524">
    <property type="term" value="F:ATP binding"/>
    <property type="evidence" value="ECO:0007669"/>
    <property type="project" value="UniProtKB-KW"/>
</dbReference>
<dbReference type="SUPFAM" id="SSF52540">
    <property type="entry name" value="P-loop containing nucleoside triphosphate hydrolases"/>
    <property type="match status" value="1"/>
</dbReference>
<dbReference type="FunFam" id="3.40.50.300:FF:000134">
    <property type="entry name" value="Iron-enterobactin ABC transporter ATP-binding protein"/>
    <property type="match status" value="1"/>
</dbReference>
<comment type="caution">
    <text evidence="6">The sequence shown here is derived from an EMBL/GenBank/DDBJ whole genome shotgun (WGS) entry which is preliminary data.</text>
</comment>
<dbReference type="CDD" id="cd03235">
    <property type="entry name" value="ABC_Metallic_Cations"/>
    <property type="match status" value="1"/>
</dbReference>
<keyword evidence="2" id="KW-0813">Transport</keyword>
<dbReference type="OrthoDB" id="9799337at2"/>
<evidence type="ECO:0000313" key="6">
    <source>
        <dbReference type="EMBL" id="KGF04075.1"/>
    </source>
</evidence>
<keyword evidence="4 6" id="KW-0067">ATP-binding</keyword>
<protein>
    <submittedName>
        <fullName evidence="6">Manganese ABC transporter ATP-binding protein</fullName>
    </submittedName>
</protein>
<dbReference type="InterPro" id="IPR003593">
    <property type="entry name" value="AAA+_ATPase"/>
</dbReference>
<dbReference type="InterPro" id="IPR003439">
    <property type="entry name" value="ABC_transporter-like_ATP-bd"/>
</dbReference>
<feature type="domain" description="ABC transporter" evidence="5">
    <location>
        <begin position="6"/>
        <end position="235"/>
    </location>
</feature>
<dbReference type="InterPro" id="IPR050153">
    <property type="entry name" value="Metal_Ion_Import_ABC"/>
</dbReference>
<dbReference type="PANTHER" id="PTHR42734:SF5">
    <property type="entry name" value="IRON TRANSPORT SYSTEM ATP-BINDING PROTEIN HI_0361-RELATED"/>
    <property type="match status" value="1"/>
</dbReference>
<evidence type="ECO:0000256" key="4">
    <source>
        <dbReference type="ARBA" id="ARBA00022840"/>
    </source>
</evidence>
<proteinExistence type="inferred from homology"/>
<dbReference type="InterPro" id="IPR027417">
    <property type="entry name" value="P-loop_NTPase"/>
</dbReference>
<dbReference type="Proteomes" id="UP000029579">
    <property type="component" value="Unassembled WGS sequence"/>
</dbReference>
<dbReference type="PROSITE" id="PS50893">
    <property type="entry name" value="ABC_TRANSPORTER_2"/>
    <property type="match status" value="1"/>
</dbReference>
<organism evidence="6 7">
    <name type="scientific">Anaerococcus lactolyticus S7-1-13</name>
    <dbReference type="NCBI Taxonomy" id="1284686"/>
    <lineage>
        <taxon>Bacteria</taxon>
        <taxon>Bacillati</taxon>
        <taxon>Bacillota</taxon>
        <taxon>Tissierellia</taxon>
        <taxon>Tissierellales</taxon>
        <taxon>Peptoniphilaceae</taxon>
        <taxon>Anaerococcus</taxon>
    </lineage>
</organism>
<name>A0A095X1X2_9FIRM</name>
<keyword evidence="3" id="KW-0547">Nucleotide-binding</keyword>